<dbReference type="AlphaFoldDB" id="T0M8T1"/>
<feature type="domain" description="Reverse transcriptase" evidence="1">
    <location>
        <begin position="1"/>
        <end position="178"/>
    </location>
</feature>
<dbReference type="PROSITE" id="PS50878">
    <property type="entry name" value="RT_POL"/>
    <property type="match status" value="1"/>
</dbReference>
<protein>
    <submittedName>
        <fullName evidence="2">Endonuclease-reverse transcriptase</fullName>
    </submittedName>
</protein>
<keyword evidence="2" id="KW-0540">Nuclease</keyword>
<dbReference type="Gene3D" id="3.30.70.270">
    <property type="match status" value="1"/>
</dbReference>
<dbReference type="SUPFAM" id="SSF56672">
    <property type="entry name" value="DNA/RNA polymerases"/>
    <property type="match status" value="1"/>
</dbReference>
<dbReference type="InterPro" id="IPR043502">
    <property type="entry name" value="DNA/RNA_pol_sf"/>
</dbReference>
<dbReference type="VEuPathDB" id="MicrosporidiaDB:NAPIS_ORF02582"/>
<keyword evidence="2" id="KW-0695">RNA-directed DNA polymerase</keyword>
<dbReference type="GO" id="GO:0003964">
    <property type="term" value="F:RNA-directed DNA polymerase activity"/>
    <property type="evidence" value="ECO:0007669"/>
    <property type="project" value="UniProtKB-KW"/>
</dbReference>
<dbReference type="Proteomes" id="UP000053780">
    <property type="component" value="Unassembled WGS sequence"/>
</dbReference>
<keyword evidence="2" id="KW-0378">Hydrolase</keyword>
<keyword evidence="2" id="KW-0808">Transferase</keyword>
<dbReference type="OrthoDB" id="5534248at2759"/>
<evidence type="ECO:0000259" key="1">
    <source>
        <dbReference type="PROSITE" id="PS50878"/>
    </source>
</evidence>
<dbReference type="PANTHER" id="PTHR47027">
    <property type="entry name" value="REVERSE TRANSCRIPTASE DOMAIN-CONTAINING PROTEIN"/>
    <property type="match status" value="1"/>
</dbReference>
<proteinExistence type="predicted"/>
<keyword evidence="2" id="KW-0548">Nucleotidyltransferase</keyword>
<reference evidence="2 3" key="1">
    <citation type="journal article" date="2013" name="BMC Genomics">
        <title>Genome sequencing and comparative genomics of honey bee microsporidia, Nosema apis reveal novel insights into host-parasite interactions.</title>
        <authorList>
            <person name="Chen Yp."/>
            <person name="Pettis J.S."/>
            <person name="Zhao Y."/>
            <person name="Liu X."/>
            <person name="Tallon L.J."/>
            <person name="Sadzewicz L.D."/>
            <person name="Li R."/>
            <person name="Zheng H."/>
            <person name="Huang S."/>
            <person name="Zhang X."/>
            <person name="Hamilton M.C."/>
            <person name="Pernal S.F."/>
            <person name="Melathopoulos A.P."/>
            <person name="Yan X."/>
            <person name="Evans J.D."/>
        </authorList>
    </citation>
    <scope>NUCLEOTIDE SEQUENCE [LARGE SCALE GENOMIC DNA]</scope>
    <source>
        <strain evidence="2 3">BRL 01</strain>
    </source>
</reference>
<dbReference type="InterPro" id="IPR000477">
    <property type="entry name" value="RT_dom"/>
</dbReference>
<dbReference type="HOGENOM" id="CLU_533266_0_0_1"/>
<organism evidence="2 3">
    <name type="scientific">Vairimorpha apis BRL 01</name>
    <dbReference type="NCBI Taxonomy" id="1037528"/>
    <lineage>
        <taxon>Eukaryota</taxon>
        <taxon>Fungi</taxon>
        <taxon>Fungi incertae sedis</taxon>
        <taxon>Microsporidia</taxon>
        <taxon>Nosematidae</taxon>
        <taxon>Vairimorpha</taxon>
    </lineage>
</organism>
<name>T0M8T1_9MICR</name>
<dbReference type="PANTHER" id="PTHR47027:SF20">
    <property type="entry name" value="REVERSE TRANSCRIPTASE-LIKE PROTEIN WITH RNA-DIRECTED DNA POLYMERASE DOMAIN"/>
    <property type="match status" value="1"/>
</dbReference>
<dbReference type="EMBL" id="KE647358">
    <property type="protein sequence ID" value="EQB59851.1"/>
    <property type="molecule type" value="Genomic_DNA"/>
</dbReference>
<evidence type="ECO:0000313" key="2">
    <source>
        <dbReference type="EMBL" id="EQB59851.1"/>
    </source>
</evidence>
<accession>T0M8T1</accession>
<dbReference type="GO" id="GO:0004519">
    <property type="term" value="F:endonuclease activity"/>
    <property type="evidence" value="ECO:0007669"/>
    <property type="project" value="UniProtKB-KW"/>
</dbReference>
<keyword evidence="2" id="KW-0255">Endonuclease</keyword>
<sequence>MCFIDFEKAYDNVSHELLFKKLEKLNIPKYLINTIKDIYKNTTMQVKIAGETSSGYSYRKGVRQGCPCSPMLFNIFINDIFEGIEGVLIPKSNTKVPGLMFADDIIVFGNNLNDLASKVRKISKWAVDNRMRINCRKSGVLEWSVHSDAPVNRSLLSIPTDFGDIEEVTEYRYLGVLITRNTLEEHIVNDAAMRGKKALDTLMPKLVSNCIPITFKAILVKCVLVPTLMYGSELWGMSSTRAGKINRILRKSLRLIFKRVLVPLDRLMDEFKIERIHIQAALSRYRTYNKWKHNKTIISDIISINPKERKTTWCSRTQRWLKRFVGNDYETSDSRLITAKIIDVLRSRRTLNSSVAASIADKYGILDSQIKYVLQKVNNRKIRTYTRLRCNLVKWSTRMAASNRIPILYKNRCYLCDGPLENLEHCLIECPLLTETRNQYAEKLRILQCTITSNQDKVKFILGNKKRLKHNPEKIDELCTCIEFVNKIIVNRAILIQNKLCDINHNNQTNE</sequence>
<keyword evidence="3" id="KW-1185">Reference proteome</keyword>
<dbReference type="InterPro" id="IPR043128">
    <property type="entry name" value="Rev_trsase/Diguanyl_cyclase"/>
</dbReference>
<evidence type="ECO:0000313" key="3">
    <source>
        <dbReference type="Proteomes" id="UP000053780"/>
    </source>
</evidence>
<dbReference type="Pfam" id="PF00078">
    <property type="entry name" value="RVT_1"/>
    <property type="match status" value="1"/>
</dbReference>
<gene>
    <name evidence="2" type="ORF">NAPIS_ORF02582</name>
</gene>